<gene>
    <name evidence="2" type="ORF">BFS30_09505</name>
</gene>
<accession>A0A1D7QPW1</accession>
<evidence type="ECO:0000313" key="2">
    <source>
        <dbReference type="EMBL" id="AOM80710.1"/>
    </source>
</evidence>
<reference evidence="2 3" key="1">
    <citation type="submission" date="2016-08" db="EMBL/GenBank/DDBJ databases">
        <authorList>
            <person name="Seilhamer J.J."/>
        </authorList>
    </citation>
    <scope>NUCLEOTIDE SEQUENCE [LARGE SCALE GENOMIC DNA]</scope>
    <source>
        <strain evidence="2 3">DX4</strain>
    </source>
</reference>
<proteinExistence type="predicted"/>
<keyword evidence="3" id="KW-1185">Reference proteome</keyword>
<dbReference type="Proteomes" id="UP000094313">
    <property type="component" value="Chromosome"/>
</dbReference>
<name>A0A1D7QPW1_9SPHI</name>
<evidence type="ECO:0000259" key="1">
    <source>
        <dbReference type="Pfam" id="PF20282"/>
    </source>
</evidence>
<dbReference type="Pfam" id="PF20282">
    <property type="entry name" value="CTD6"/>
    <property type="match status" value="1"/>
</dbReference>
<feature type="domain" description="ABC-three component systems C-terminal" evidence="1">
    <location>
        <begin position="220"/>
        <end position="349"/>
    </location>
</feature>
<dbReference type="AlphaFoldDB" id="A0A1D7QPW1"/>
<protein>
    <recommendedName>
        <fullName evidence="1">ABC-three component systems C-terminal domain-containing protein</fullName>
    </recommendedName>
</protein>
<dbReference type="EMBL" id="CP017141">
    <property type="protein sequence ID" value="AOM80710.1"/>
    <property type="molecule type" value="Genomic_DNA"/>
</dbReference>
<evidence type="ECO:0000313" key="3">
    <source>
        <dbReference type="Proteomes" id="UP000094313"/>
    </source>
</evidence>
<dbReference type="KEGG" id="psty:BFS30_09505"/>
<dbReference type="InterPro" id="IPR046914">
    <property type="entry name" value="ABC-3C_CTD6"/>
</dbReference>
<sequence>MGKRSNYDILTDQPVVAIDKLKTVGEDEFEDIVREWVWGYLIKNNLSGYIDCKKCAGAGDLGRDIIAVLSKDGPKWDNYQCKHYGSKIMPSQIWGEIGKFLYHAFKKRFTMPETYYFVSGLGPGPDLINYVENPEKFKSELIANWDKYCSTKMIKGQAIPLDAGLKSYVEAIDFKLFEFIDPQQLIEEHAKTRYHYSRFGGTMPDRVFSAGVPPEVKDNEITYVNELLEAYTDHKQSSITLDNIKTDGTYGAHFDRQRQSFYLADSLNEFSKDAFPEYTDHFDSIKTEIHSGVVDVCESPHPDGYTRVKMVTQEAKKLQLTSNPLIKFMKLDDREGICHHLISDRKLSWKGTKP</sequence>
<organism evidence="2 3">
    <name type="scientific">Pedobacter steynii</name>
    <dbReference type="NCBI Taxonomy" id="430522"/>
    <lineage>
        <taxon>Bacteria</taxon>
        <taxon>Pseudomonadati</taxon>
        <taxon>Bacteroidota</taxon>
        <taxon>Sphingobacteriia</taxon>
        <taxon>Sphingobacteriales</taxon>
        <taxon>Sphingobacteriaceae</taxon>
        <taxon>Pedobacter</taxon>
    </lineage>
</organism>